<proteinExistence type="predicted"/>
<keyword evidence="1" id="KW-0732">Signal</keyword>
<organism evidence="2 3">
    <name type="scientific">Pararhodobacter zhoushanensis</name>
    <dbReference type="NCBI Taxonomy" id="2479545"/>
    <lineage>
        <taxon>Bacteria</taxon>
        <taxon>Pseudomonadati</taxon>
        <taxon>Pseudomonadota</taxon>
        <taxon>Alphaproteobacteria</taxon>
        <taxon>Rhodobacterales</taxon>
        <taxon>Paracoccaceae</taxon>
        <taxon>Pararhodobacter</taxon>
    </lineage>
</organism>
<name>A0ABT3GZ61_9RHOB</name>
<feature type="chain" id="PRO_5045721287" evidence="1">
    <location>
        <begin position="23"/>
        <end position="56"/>
    </location>
</feature>
<gene>
    <name evidence="2" type="ORF">OKW52_11245</name>
</gene>
<evidence type="ECO:0000313" key="2">
    <source>
        <dbReference type="EMBL" id="MCW1932812.1"/>
    </source>
</evidence>
<comment type="caution">
    <text evidence="2">The sequence shown here is derived from an EMBL/GenBank/DDBJ whole genome shotgun (WGS) entry which is preliminary data.</text>
</comment>
<dbReference type="RefSeq" id="WP_264505782.1">
    <property type="nucleotide sequence ID" value="NZ_JAPDFL010000001.1"/>
</dbReference>
<evidence type="ECO:0000313" key="3">
    <source>
        <dbReference type="Proteomes" id="UP001208938"/>
    </source>
</evidence>
<reference evidence="2 3" key="1">
    <citation type="submission" date="2022-10" db="EMBL/GenBank/DDBJ databases">
        <title>Pararhodobacter sp. nov., isolated from marine algae.</title>
        <authorList>
            <person name="Choi B.J."/>
            <person name="Kim J.M."/>
            <person name="Lee J.K."/>
            <person name="Choi D.G."/>
            <person name="Jeon C.O."/>
        </authorList>
    </citation>
    <scope>NUCLEOTIDE SEQUENCE [LARGE SCALE GENOMIC DNA]</scope>
    <source>
        <strain evidence="2 3">ZQ420</strain>
    </source>
</reference>
<dbReference type="EMBL" id="JAPDFL010000001">
    <property type="protein sequence ID" value="MCW1932812.1"/>
    <property type="molecule type" value="Genomic_DNA"/>
</dbReference>
<sequence length="56" mass="6172">MTRLAILTLFLALPLLASPAAAQRRLCVTSTIGSGPDAWSIRTCYPIDRPHILPRR</sequence>
<keyword evidence="3" id="KW-1185">Reference proteome</keyword>
<evidence type="ECO:0000256" key="1">
    <source>
        <dbReference type="SAM" id="SignalP"/>
    </source>
</evidence>
<accession>A0ABT3GZ61</accession>
<dbReference type="Proteomes" id="UP001208938">
    <property type="component" value="Unassembled WGS sequence"/>
</dbReference>
<protein>
    <submittedName>
        <fullName evidence="2">Uncharacterized protein</fullName>
    </submittedName>
</protein>
<feature type="signal peptide" evidence="1">
    <location>
        <begin position="1"/>
        <end position="22"/>
    </location>
</feature>